<protein>
    <submittedName>
        <fullName evidence="2">Uncharacterized protein</fullName>
    </submittedName>
</protein>
<feature type="region of interest" description="Disordered" evidence="1">
    <location>
        <begin position="1"/>
        <end position="31"/>
    </location>
</feature>
<evidence type="ECO:0000313" key="3">
    <source>
        <dbReference type="Proteomes" id="UP000828390"/>
    </source>
</evidence>
<dbReference type="AlphaFoldDB" id="A0A9D3YPX6"/>
<sequence>SLFLSPHKTSVNMKKAPPPVLKRKNAPPPGAHVLEKTDTIIELAQDIIGTNLLTMFHVWAINVASRLFTMQMLTPHNTHRTTDKMRSQKAHLEHIVAKR</sequence>
<comment type="caution">
    <text evidence="2">The sequence shown here is derived from an EMBL/GenBank/DDBJ whole genome shotgun (WGS) entry which is preliminary data.</text>
</comment>
<reference evidence="2" key="2">
    <citation type="submission" date="2020-11" db="EMBL/GenBank/DDBJ databases">
        <authorList>
            <person name="McCartney M.A."/>
            <person name="Auch B."/>
            <person name="Kono T."/>
            <person name="Mallez S."/>
            <person name="Becker A."/>
            <person name="Gohl D.M."/>
            <person name="Silverstein K.A.T."/>
            <person name="Koren S."/>
            <person name="Bechman K.B."/>
            <person name="Herman A."/>
            <person name="Abrahante J.E."/>
            <person name="Garbe J."/>
        </authorList>
    </citation>
    <scope>NUCLEOTIDE SEQUENCE</scope>
    <source>
        <strain evidence="2">Duluth1</strain>
        <tissue evidence="2">Whole animal</tissue>
    </source>
</reference>
<feature type="non-terminal residue" evidence="2">
    <location>
        <position position="1"/>
    </location>
</feature>
<keyword evidence="3" id="KW-1185">Reference proteome</keyword>
<evidence type="ECO:0000256" key="1">
    <source>
        <dbReference type="SAM" id="MobiDB-lite"/>
    </source>
</evidence>
<organism evidence="2 3">
    <name type="scientific">Dreissena polymorpha</name>
    <name type="common">Zebra mussel</name>
    <name type="synonym">Mytilus polymorpha</name>
    <dbReference type="NCBI Taxonomy" id="45954"/>
    <lineage>
        <taxon>Eukaryota</taxon>
        <taxon>Metazoa</taxon>
        <taxon>Spiralia</taxon>
        <taxon>Lophotrochozoa</taxon>
        <taxon>Mollusca</taxon>
        <taxon>Bivalvia</taxon>
        <taxon>Autobranchia</taxon>
        <taxon>Heteroconchia</taxon>
        <taxon>Euheterodonta</taxon>
        <taxon>Imparidentia</taxon>
        <taxon>Neoheterodontei</taxon>
        <taxon>Myida</taxon>
        <taxon>Dreissenoidea</taxon>
        <taxon>Dreissenidae</taxon>
        <taxon>Dreissena</taxon>
    </lineage>
</organism>
<evidence type="ECO:0000313" key="2">
    <source>
        <dbReference type="EMBL" id="KAH3702755.1"/>
    </source>
</evidence>
<feature type="compositionally biased region" description="Pro residues" evidence="1">
    <location>
        <begin position="16"/>
        <end position="30"/>
    </location>
</feature>
<dbReference type="EMBL" id="JAIWYP010000015">
    <property type="protein sequence ID" value="KAH3702755.1"/>
    <property type="molecule type" value="Genomic_DNA"/>
</dbReference>
<name>A0A9D3YPX6_DREPO</name>
<reference evidence="2" key="1">
    <citation type="journal article" date="2019" name="bioRxiv">
        <title>The Genome of the Zebra Mussel, Dreissena polymorpha: A Resource for Invasive Species Research.</title>
        <authorList>
            <person name="McCartney M.A."/>
            <person name="Auch B."/>
            <person name="Kono T."/>
            <person name="Mallez S."/>
            <person name="Zhang Y."/>
            <person name="Obille A."/>
            <person name="Becker A."/>
            <person name="Abrahante J.E."/>
            <person name="Garbe J."/>
            <person name="Badalamenti J.P."/>
            <person name="Herman A."/>
            <person name="Mangelson H."/>
            <person name="Liachko I."/>
            <person name="Sullivan S."/>
            <person name="Sone E.D."/>
            <person name="Koren S."/>
            <person name="Silverstein K.A.T."/>
            <person name="Beckman K.B."/>
            <person name="Gohl D.M."/>
        </authorList>
    </citation>
    <scope>NUCLEOTIDE SEQUENCE</scope>
    <source>
        <strain evidence="2">Duluth1</strain>
        <tissue evidence="2">Whole animal</tissue>
    </source>
</reference>
<dbReference type="Proteomes" id="UP000828390">
    <property type="component" value="Unassembled WGS sequence"/>
</dbReference>
<accession>A0A9D3YPX6</accession>
<proteinExistence type="predicted"/>
<gene>
    <name evidence="2" type="ORF">DPMN_077781</name>
</gene>